<dbReference type="Pfam" id="PF13405">
    <property type="entry name" value="EF-hand_6"/>
    <property type="match status" value="1"/>
</dbReference>
<dbReference type="PANTHER" id="PTHR23048">
    <property type="entry name" value="MYOSIN LIGHT CHAIN 1, 3"/>
    <property type="match status" value="1"/>
</dbReference>
<keyword evidence="4" id="KW-1185">Reference proteome</keyword>
<dbReference type="AlphaFoldDB" id="F2UN37"/>
<reference evidence="3" key="1">
    <citation type="submission" date="2009-08" db="EMBL/GenBank/DDBJ databases">
        <title>Annotation of Salpingoeca rosetta.</title>
        <authorList>
            <consortium name="The Broad Institute Genome Sequencing Platform"/>
            <person name="Russ C."/>
            <person name="Cuomo C."/>
            <person name="Burger G."/>
            <person name="Gray M.W."/>
            <person name="Holland P.W.H."/>
            <person name="King N."/>
            <person name="Lang F.B.F."/>
            <person name="Roger A.J."/>
            <person name="Ruiz-Trillo I."/>
            <person name="Young S.K."/>
            <person name="Zeng Q."/>
            <person name="Gargeya S."/>
            <person name="Alvarado L."/>
            <person name="Berlin A."/>
            <person name="Chapman S.B."/>
            <person name="Chen Z."/>
            <person name="Freedman E."/>
            <person name="Gellesch M."/>
            <person name="Goldberg J."/>
            <person name="Griggs A."/>
            <person name="Gujja S."/>
            <person name="Heilman E."/>
            <person name="Heiman D."/>
            <person name="Howarth C."/>
            <person name="Mehta T."/>
            <person name="Neiman D."/>
            <person name="Pearson M."/>
            <person name="Roberts A."/>
            <person name="Saif S."/>
            <person name="Shea T."/>
            <person name="Shenoy N."/>
            <person name="Sisk P."/>
            <person name="Stolte C."/>
            <person name="Sykes S."/>
            <person name="White J."/>
            <person name="Yandava C."/>
            <person name="Haas B."/>
            <person name="Nusbaum C."/>
            <person name="Birren B."/>
        </authorList>
    </citation>
    <scope>NUCLEOTIDE SEQUENCE [LARGE SCALE GENOMIC DNA]</scope>
    <source>
        <strain evidence="3">ATCC 50818</strain>
    </source>
</reference>
<dbReference type="RefSeq" id="XP_004989485.1">
    <property type="nucleotide sequence ID" value="XM_004989428.1"/>
</dbReference>
<evidence type="ECO:0000259" key="2">
    <source>
        <dbReference type="PROSITE" id="PS50222"/>
    </source>
</evidence>
<dbReference type="GO" id="GO:0005509">
    <property type="term" value="F:calcium ion binding"/>
    <property type="evidence" value="ECO:0007669"/>
    <property type="project" value="InterPro"/>
</dbReference>
<organism evidence="4">
    <name type="scientific">Salpingoeca rosetta (strain ATCC 50818 / BSB-021)</name>
    <dbReference type="NCBI Taxonomy" id="946362"/>
    <lineage>
        <taxon>Eukaryota</taxon>
        <taxon>Choanoflagellata</taxon>
        <taxon>Craspedida</taxon>
        <taxon>Salpingoecidae</taxon>
        <taxon>Salpingoeca</taxon>
    </lineage>
</organism>
<proteinExistence type="predicted"/>
<dbReference type="KEGG" id="sre:PTSG_09229"/>
<dbReference type="Proteomes" id="UP000007799">
    <property type="component" value="Unassembled WGS sequence"/>
</dbReference>
<name>F2UN37_SALR5</name>
<dbReference type="GeneID" id="16070030"/>
<dbReference type="Gene3D" id="1.10.238.10">
    <property type="entry name" value="EF-hand"/>
    <property type="match status" value="2"/>
</dbReference>
<dbReference type="GO" id="GO:0016460">
    <property type="term" value="C:myosin II complex"/>
    <property type="evidence" value="ECO:0007669"/>
    <property type="project" value="TreeGrafter"/>
</dbReference>
<dbReference type="PANTHER" id="PTHR23048:SF0">
    <property type="entry name" value="CALMODULIN LIKE 3"/>
    <property type="match status" value="1"/>
</dbReference>
<evidence type="ECO:0000313" key="4">
    <source>
        <dbReference type="Proteomes" id="UP000007799"/>
    </source>
</evidence>
<dbReference type="InterPro" id="IPR050230">
    <property type="entry name" value="CALM/Myosin/TropC-like"/>
</dbReference>
<dbReference type="FunFam" id="1.10.238.10:FF:000001">
    <property type="entry name" value="Calmodulin 1"/>
    <property type="match status" value="1"/>
</dbReference>
<evidence type="ECO:0000256" key="1">
    <source>
        <dbReference type="ARBA" id="ARBA00022737"/>
    </source>
</evidence>
<dbReference type="PROSITE" id="PS50222">
    <property type="entry name" value="EF_HAND_2"/>
    <property type="match status" value="1"/>
</dbReference>
<protein>
    <recommendedName>
        <fullName evidence="2">EF-hand domain-containing protein</fullName>
    </recommendedName>
</protein>
<feature type="domain" description="EF-hand" evidence="2">
    <location>
        <begin position="92"/>
        <end position="127"/>
    </location>
</feature>
<dbReference type="STRING" id="946362.F2UN37"/>
<dbReference type="InterPro" id="IPR011992">
    <property type="entry name" value="EF-hand-dom_pair"/>
</dbReference>
<dbReference type="OMA" id="RECFSIY"/>
<keyword evidence="1" id="KW-0677">Repeat</keyword>
<evidence type="ECO:0000313" key="3">
    <source>
        <dbReference type="EMBL" id="EGD78536.1"/>
    </source>
</evidence>
<dbReference type="EMBL" id="GL832983">
    <property type="protein sequence ID" value="EGD78536.1"/>
    <property type="molecule type" value="Genomic_DNA"/>
</dbReference>
<gene>
    <name evidence="3" type="ORF">PTSG_09229</name>
</gene>
<dbReference type="OrthoDB" id="435273at2759"/>
<dbReference type="InterPro" id="IPR002048">
    <property type="entry name" value="EF_hand_dom"/>
</dbReference>
<dbReference type="CDD" id="cd00051">
    <property type="entry name" value="EFh"/>
    <property type="match status" value="1"/>
</dbReference>
<accession>F2UN37</accession>
<dbReference type="SUPFAM" id="SSF47473">
    <property type="entry name" value="EF-hand"/>
    <property type="match status" value="1"/>
</dbReference>
<dbReference type="InParanoid" id="F2UN37"/>
<sequence>MKIFTITPKSQQQQRTMSAIELLDEEQISLARECFSIYAPTGKLHKDQLLTVLLSLNANPTPQEVEELSQGAEELSLPQFLEVLAKCPGPFQAREDILDAFRAHDKANTGTISHADLKYILSNLGDGLTPQEISDMLAGEADPLDYEDFVDKVLA</sequence>
<dbReference type="eggNOG" id="KOG0027">
    <property type="taxonomic scope" value="Eukaryota"/>
</dbReference>